<gene>
    <name evidence="2" type="ORF">JOC31_000196</name>
</gene>
<sequence length="84" mass="9839">MLLLMIILSRLVRVYSYILVIYAFLSWLPGAYDSSIGRFIRKIAEPVLNPFRRLRLQFMGLDFTIIVVIFLLNLILRLLALILL</sequence>
<dbReference type="Pfam" id="PF02325">
    <property type="entry name" value="CCB3_YggT"/>
    <property type="match status" value="1"/>
</dbReference>
<evidence type="ECO:0000256" key="1">
    <source>
        <dbReference type="SAM" id="Phobius"/>
    </source>
</evidence>
<dbReference type="InterPro" id="IPR003425">
    <property type="entry name" value="CCB3/YggT"/>
</dbReference>
<evidence type="ECO:0000313" key="3">
    <source>
        <dbReference type="Proteomes" id="UP000809081"/>
    </source>
</evidence>
<protein>
    <submittedName>
        <fullName evidence="2">YggT family protein</fullName>
    </submittedName>
</protein>
<feature type="transmembrane region" description="Helical" evidence="1">
    <location>
        <begin position="61"/>
        <end position="83"/>
    </location>
</feature>
<reference evidence="2 3" key="1">
    <citation type="submission" date="2021-01" db="EMBL/GenBank/DDBJ databases">
        <title>Genomic Encyclopedia of Type Strains, Phase IV (KMG-IV): sequencing the most valuable type-strain genomes for metagenomic binning, comparative biology and taxonomic classification.</title>
        <authorList>
            <person name="Goeker M."/>
        </authorList>
    </citation>
    <scope>NUCLEOTIDE SEQUENCE [LARGE SCALE GENOMIC DNA]</scope>
    <source>
        <strain evidence="2 3">DSM 27513</strain>
    </source>
</reference>
<proteinExistence type="predicted"/>
<dbReference type="RefSeq" id="WP_205016358.1">
    <property type="nucleotide sequence ID" value="NZ_JAFBEI010000003.1"/>
</dbReference>
<dbReference type="Proteomes" id="UP000809081">
    <property type="component" value="Unassembled WGS sequence"/>
</dbReference>
<keyword evidence="1" id="KW-1133">Transmembrane helix</keyword>
<evidence type="ECO:0000313" key="2">
    <source>
        <dbReference type="EMBL" id="MBM7635404.1"/>
    </source>
</evidence>
<dbReference type="EMBL" id="JAFBEI010000003">
    <property type="protein sequence ID" value="MBM7635404.1"/>
    <property type="molecule type" value="Genomic_DNA"/>
</dbReference>
<keyword evidence="1" id="KW-0472">Membrane</keyword>
<organism evidence="2 3">
    <name type="scientific">Streptococcus saliviloxodontae</name>
    <dbReference type="NCBI Taxonomy" id="1349416"/>
    <lineage>
        <taxon>Bacteria</taxon>
        <taxon>Bacillati</taxon>
        <taxon>Bacillota</taxon>
        <taxon>Bacilli</taxon>
        <taxon>Lactobacillales</taxon>
        <taxon>Streptococcaceae</taxon>
        <taxon>Streptococcus</taxon>
    </lineage>
</organism>
<name>A0ABS2PIZ7_9STRE</name>
<accession>A0ABS2PIZ7</accession>
<keyword evidence="3" id="KW-1185">Reference proteome</keyword>
<feature type="transmembrane region" description="Helical" evidence="1">
    <location>
        <begin position="12"/>
        <end position="32"/>
    </location>
</feature>
<keyword evidence="1" id="KW-0812">Transmembrane</keyword>
<comment type="caution">
    <text evidence="2">The sequence shown here is derived from an EMBL/GenBank/DDBJ whole genome shotgun (WGS) entry which is preliminary data.</text>
</comment>